<keyword evidence="2" id="KW-1185">Reference proteome</keyword>
<evidence type="ECO:0000313" key="2">
    <source>
        <dbReference type="Proteomes" id="UP000410492"/>
    </source>
</evidence>
<organism evidence="1 2">
    <name type="scientific">Callosobruchus maculatus</name>
    <name type="common">Southern cowpea weevil</name>
    <name type="synonym">Pulse bruchid</name>
    <dbReference type="NCBI Taxonomy" id="64391"/>
    <lineage>
        <taxon>Eukaryota</taxon>
        <taxon>Metazoa</taxon>
        <taxon>Ecdysozoa</taxon>
        <taxon>Arthropoda</taxon>
        <taxon>Hexapoda</taxon>
        <taxon>Insecta</taxon>
        <taxon>Pterygota</taxon>
        <taxon>Neoptera</taxon>
        <taxon>Endopterygota</taxon>
        <taxon>Coleoptera</taxon>
        <taxon>Polyphaga</taxon>
        <taxon>Cucujiformia</taxon>
        <taxon>Chrysomeloidea</taxon>
        <taxon>Chrysomelidae</taxon>
        <taxon>Bruchinae</taxon>
        <taxon>Bruchini</taxon>
        <taxon>Callosobruchus</taxon>
    </lineage>
</organism>
<evidence type="ECO:0000313" key="1">
    <source>
        <dbReference type="EMBL" id="VEN63725.1"/>
    </source>
</evidence>
<reference evidence="1 2" key="1">
    <citation type="submission" date="2019-01" db="EMBL/GenBank/DDBJ databases">
        <authorList>
            <person name="Sayadi A."/>
        </authorList>
    </citation>
    <scope>NUCLEOTIDE SEQUENCE [LARGE SCALE GENOMIC DNA]</scope>
</reference>
<name>A0A653DW66_CALMS</name>
<accession>A0A653DW66</accession>
<protein>
    <submittedName>
        <fullName evidence="1">Uncharacterized protein</fullName>
    </submittedName>
</protein>
<gene>
    <name evidence="1" type="ORF">CALMAC_LOCUS20466</name>
</gene>
<dbReference type="Proteomes" id="UP000410492">
    <property type="component" value="Unassembled WGS sequence"/>
</dbReference>
<dbReference type="AlphaFoldDB" id="A0A653DW66"/>
<dbReference type="EMBL" id="CAACVG010014808">
    <property type="protein sequence ID" value="VEN63725.1"/>
    <property type="molecule type" value="Genomic_DNA"/>
</dbReference>
<proteinExistence type="predicted"/>
<sequence length="50" mass="5465">MFKCLIAVAASTGYTITSYTGMFYHNMLLHLIGNDSFKTALGTLVDFATN</sequence>